<evidence type="ECO:0000256" key="3">
    <source>
        <dbReference type="ARBA" id="ARBA00022552"/>
    </source>
</evidence>
<evidence type="ECO:0000256" key="5">
    <source>
        <dbReference type="ARBA" id="ARBA00022723"/>
    </source>
</evidence>
<keyword evidence="4 9" id="KW-0540">Nuclease</keyword>
<dbReference type="OrthoDB" id="9807740at2"/>
<evidence type="ECO:0000256" key="6">
    <source>
        <dbReference type="ARBA" id="ARBA00022759"/>
    </source>
</evidence>
<dbReference type="SUPFAM" id="SSF55486">
    <property type="entry name" value="Metalloproteases ('zincins'), catalytic domain"/>
    <property type="match status" value="1"/>
</dbReference>
<dbReference type="InterPro" id="IPR023091">
    <property type="entry name" value="MetalPrtase_cat_dom_sf_prd"/>
</dbReference>
<evidence type="ECO:0000256" key="8">
    <source>
        <dbReference type="ARBA" id="ARBA00022833"/>
    </source>
</evidence>
<dbReference type="RefSeq" id="WP_132847296.1">
    <property type="nucleotide sequence ID" value="NZ_CP058648.1"/>
</dbReference>
<keyword evidence="11" id="KW-1185">Reference proteome</keyword>
<comment type="subcellular location">
    <subcellularLocation>
        <location evidence="9">Cytoplasm</location>
    </subcellularLocation>
</comment>
<feature type="binding site" evidence="9">
    <location>
        <position position="129"/>
    </location>
    <ligand>
        <name>Zn(2+)</name>
        <dbReference type="ChEBI" id="CHEBI:29105"/>
        <note>catalytic</note>
    </ligand>
</feature>
<keyword evidence="7 9" id="KW-0378">Hydrolase</keyword>
<feature type="binding site" evidence="9">
    <location>
        <position position="119"/>
    </location>
    <ligand>
        <name>Zn(2+)</name>
        <dbReference type="ChEBI" id="CHEBI:29105"/>
        <note>catalytic</note>
    </ligand>
</feature>
<comment type="similarity">
    <text evidence="1 9">Belongs to the endoribonuclease YbeY family.</text>
</comment>
<evidence type="ECO:0000313" key="11">
    <source>
        <dbReference type="Proteomes" id="UP000295504"/>
    </source>
</evidence>
<dbReference type="Proteomes" id="UP000295504">
    <property type="component" value="Unassembled WGS sequence"/>
</dbReference>
<evidence type="ECO:0000313" key="10">
    <source>
        <dbReference type="EMBL" id="TCQ08134.1"/>
    </source>
</evidence>
<evidence type="ECO:0000256" key="1">
    <source>
        <dbReference type="ARBA" id="ARBA00010875"/>
    </source>
</evidence>
<dbReference type="PANTHER" id="PTHR46986:SF1">
    <property type="entry name" value="ENDORIBONUCLEASE YBEY, CHLOROPLASTIC"/>
    <property type="match status" value="1"/>
</dbReference>
<name>A0A4V2T581_9FIRM</name>
<reference evidence="10 11" key="1">
    <citation type="submission" date="2019-03" db="EMBL/GenBank/DDBJ databases">
        <title>Genomic Encyclopedia of Type Strains, Phase IV (KMG-IV): sequencing the most valuable type-strain genomes for metagenomic binning, comparative biology and taxonomic classification.</title>
        <authorList>
            <person name="Goeker M."/>
        </authorList>
    </citation>
    <scope>NUCLEOTIDE SEQUENCE [LARGE SCALE GENOMIC DNA]</scope>
    <source>
        <strain evidence="10 11">DSM 100013</strain>
    </source>
</reference>
<dbReference type="GO" id="GO:0008270">
    <property type="term" value="F:zinc ion binding"/>
    <property type="evidence" value="ECO:0007669"/>
    <property type="project" value="UniProtKB-UniRule"/>
</dbReference>
<gene>
    <name evidence="9" type="primary">ybeY</name>
    <name evidence="10" type="ORF">EDD79_1001223</name>
</gene>
<keyword evidence="9" id="KW-0963">Cytoplasm</keyword>
<evidence type="ECO:0000256" key="9">
    <source>
        <dbReference type="HAMAP-Rule" id="MF_00009"/>
    </source>
</evidence>
<protein>
    <recommendedName>
        <fullName evidence="9">Endoribonuclease YbeY</fullName>
        <ecNumber evidence="9">3.1.-.-</ecNumber>
    </recommendedName>
</protein>
<evidence type="ECO:0000256" key="7">
    <source>
        <dbReference type="ARBA" id="ARBA00022801"/>
    </source>
</evidence>
<dbReference type="EC" id="3.1.-.-" evidence="9"/>
<dbReference type="GO" id="GO:0005737">
    <property type="term" value="C:cytoplasm"/>
    <property type="evidence" value="ECO:0007669"/>
    <property type="project" value="UniProtKB-SubCell"/>
</dbReference>
<feature type="binding site" evidence="9">
    <location>
        <position position="123"/>
    </location>
    <ligand>
        <name>Zn(2+)</name>
        <dbReference type="ChEBI" id="CHEBI:29105"/>
        <note>catalytic</note>
    </ligand>
</feature>
<dbReference type="Pfam" id="PF02130">
    <property type="entry name" value="YbeY"/>
    <property type="match status" value="1"/>
</dbReference>
<dbReference type="GO" id="GO:0006364">
    <property type="term" value="P:rRNA processing"/>
    <property type="evidence" value="ECO:0007669"/>
    <property type="project" value="UniProtKB-UniRule"/>
</dbReference>
<keyword evidence="3 9" id="KW-0698">rRNA processing</keyword>
<dbReference type="AlphaFoldDB" id="A0A4V2T581"/>
<comment type="caution">
    <text evidence="10">The sequence shown here is derived from an EMBL/GenBank/DDBJ whole genome shotgun (WGS) entry which is preliminary data.</text>
</comment>
<dbReference type="EMBL" id="SLYC01000001">
    <property type="protein sequence ID" value="TCQ08134.1"/>
    <property type="molecule type" value="Genomic_DNA"/>
</dbReference>
<dbReference type="PANTHER" id="PTHR46986">
    <property type="entry name" value="ENDORIBONUCLEASE YBEY, CHLOROPLASTIC"/>
    <property type="match status" value="1"/>
</dbReference>
<comment type="cofactor">
    <cofactor evidence="9">
        <name>Zn(2+)</name>
        <dbReference type="ChEBI" id="CHEBI:29105"/>
    </cofactor>
    <text evidence="9">Binds 1 zinc ion.</text>
</comment>
<keyword evidence="8 9" id="KW-0862">Zinc</keyword>
<evidence type="ECO:0000256" key="2">
    <source>
        <dbReference type="ARBA" id="ARBA00022517"/>
    </source>
</evidence>
<dbReference type="NCBIfam" id="TIGR00043">
    <property type="entry name" value="rRNA maturation RNase YbeY"/>
    <property type="match status" value="1"/>
</dbReference>
<dbReference type="InterPro" id="IPR002036">
    <property type="entry name" value="YbeY"/>
</dbReference>
<comment type="function">
    <text evidence="9">Single strand-specific metallo-endoribonuclease involved in late-stage 70S ribosome quality control and in maturation of the 3' terminus of the 16S rRNA.</text>
</comment>
<dbReference type="HAMAP" id="MF_00009">
    <property type="entry name" value="Endoribonucl_YbeY"/>
    <property type="match status" value="1"/>
</dbReference>
<accession>A0A4V2T581</accession>
<sequence length="154" mass="18191">MKLVIRNKQKFIELNNEIIDMFKKAAVKCLKHEKWDRDFEISLSLVSNKEIQRLNKMYRGKDYATDVLSFPLVEFNGETPVFDEEKALGDIVISTEKAIEQAKEYNHSLIRELVFLFVHSMFHLMGYDHFDEESTNEMREKEEAVLTELGLIRE</sequence>
<evidence type="ECO:0000256" key="4">
    <source>
        <dbReference type="ARBA" id="ARBA00022722"/>
    </source>
</evidence>
<proteinExistence type="inferred from homology"/>
<dbReference type="Gene3D" id="3.40.390.30">
    <property type="entry name" value="Metalloproteases ('zincins'), catalytic domain"/>
    <property type="match status" value="1"/>
</dbReference>
<keyword evidence="5 9" id="KW-0479">Metal-binding</keyword>
<keyword evidence="2 9" id="KW-0690">Ribosome biogenesis</keyword>
<dbReference type="GO" id="GO:0004521">
    <property type="term" value="F:RNA endonuclease activity"/>
    <property type="evidence" value="ECO:0007669"/>
    <property type="project" value="UniProtKB-UniRule"/>
</dbReference>
<keyword evidence="6 9" id="KW-0255">Endonuclease</keyword>
<organism evidence="10 11">
    <name type="scientific">Serpentinicella alkaliphila</name>
    <dbReference type="NCBI Taxonomy" id="1734049"/>
    <lineage>
        <taxon>Bacteria</taxon>
        <taxon>Bacillati</taxon>
        <taxon>Bacillota</taxon>
        <taxon>Clostridia</taxon>
        <taxon>Peptostreptococcales</taxon>
        <taxon>Natronincolaceae</taxon>
        <taxon>Serpentinicella</taxon>
    </lineage>
</organism>
<dbReference type="GO" id="GO:0004222">
    <property type="term" value="F:metalloendopeptidase activity"/>
    <property type="evidence" value="ECO:0007669"/>
    <property type="project" value="InterPro"/>
</dbReference>